<evidence type="ECO:0000313" key="2">
    <source>
        <dbReference type="EMBL" id="PFX23508.1"/>
    </source>
</evidence>
<dbReference type="Gene3D" id="3.30.420.10">
    <property type="entry name" value="Ribonuclease H-like superfamily/Ribonuclease H"/>
    <property type="match status" value="1"/>
</dbReference>
<evidence type="ECO:0000256" key="1">
    <source>
        <dbReference type="SAM" id="MobiDB-lite"/>
    </source>
</evidence>
<feature type="region of interest" description="Disordered" evidence="1">
    <location>
        <begin position="85"/>
        <end position="107"/>
    </location>
</feature>
<dbReference type="STRING" id="50429.A0A2B4S4M4"/>
<gene>
    <name evidence="2" type="ORF">AWC38_SpisGene11947</name>
</gene>
<dbReference type="InterPro" id="IPR050951">
    <property type="entry name" value="Retrovirus_Pol_polyprotein"/>
</dbReference>
<dbReference type="Pfam" id="PF05380">
    <property type="entry name" value="Peptidase_A17"/>
    <property type="match status" value="1"/>
</dbReference>
<sequence length="531" mass="60584">MSFPQEKADPSKRGILSKVARIYDPQGGKILYRDVCDSKQNWDAKLPSKLMQSWIRWEERLPEQLTVPRSLAAYQEDIQSTELHAFGDASDMGSKKKSPRRSVQCSQKRRFPLGELSRQRANLRDTYLSKNKELCALRKKVKRLQGKGENVQECIKQLEQTTVEARPSAFEISKNASTRRKRDPSELCNEGKLNLPRRSGQRRQLENLIAATEIHGGTVENRAPALEGMVSTVLKYGSELSGADALSRAYLEETKESLIPELEVNEVQLTAHLPISQERYSEFQQATAADPTLQALSKVVRSGWPCRWVVLQSTEAYCSSEYEKRNRAQPREPMIIQNLPDRMWSKVGTDLFEYNGIYYILCVAYYSKWTELAKLDNLTSSNIICHPKSQFACPHSPQANGEAERAVQTIKNLLKKAQDPYKALLNYRNTPLDGINLSPAQLLMGRRLKTSLPTMVDLLTPPRSQASQQQFQKRKEREKSYYNQNSRKELPLTPGSKVSMQLENEWIEATAVNKPHTPRSYIVQTPNGKFY</sequence>
<feature type="region of interest" description="Disordered" evidence="1">
    <location>
        <begin position="460"/>
        <end position="494"/>
    </location>
</feature>
<evidence type="ECO:0000313" key="3">
    <source>
        <dbReference type="Proteomes" id="UP000225706"/>
    </source>
</evidence>
<dbReference type="PANTHER" id="PTHR37984">
    <property type="entry name" value="PROTEIN CBG26694"/>
    <property type="match status" value="1"/>
</dbReference>
<dbReference type="AlphaFoldDB" id="A0A2B4S4M4"/>
<reference evidence="3" key="1">
    <citation type="journal article" date="2017" name="bioRxiv">
        <title>Comparative analysis of the genomes of Stylophora pistillata and Acropora digitifera provides evidence for extensive differences between species of corals.</title>
        <authorList>
            <person name="Voolstra C.R."/>
            <person name="Li Y."/>
            <person name="Liew Y.J."/>
            <person name="Baumgarten S."/>
            <person name="Zoccola D."/>
            <person name="Flot J.-F."/>
            <person name="Tambutte S."/>
            <person name="Allemand D."/>
            <person name="Aranda M."/>
        </authorList>
    </citation>
    <scope>NUCLEOTIDE SEQUENCE [LARGE SCALE GENOMIC DNA]</scope>
</reference>
<dbReference type="SUPFAM" id="SSF53098">
    <property type="entry name" value="Ribonuclease H-like"/>
    <property type="match status" value="1"/>
</dbReference>
<dbReference type="GO" id="GO:0003676">
    <property type="term" value="F:nucleic acid binding"/>
    <property type="evidence" value="ECO:0007669"/>
    <property type="project" value="InterPro"/>
</dbReference>
<feature type="compositionally biased region" description="Basic and acidic residues" evidence="1">
    <location>
        <begin position="473"/>
        <end position="490"/>
    </location>
</feature>
<comment type="caution">
    <text evidence="2">The sequence shown here is derived from an EMBL/GenBank/DDBJ whole genome shotgun (WGS) entry which is preliminary data.</text>
</comment>
<evidence type="ECO:0008006" key="4">
    <source>
        <dbReference type="Google" id="ProtNLM"/>
    </source>
</evidence>
<protein>
    <recommendedName>
        <fullName evidence="4">Integrase catalytic domain-containing protein</fullName>
    </recommendedName>
</protein>
<dbReference type="InterPro" id="IPR036397">
    <property type="entry name" value="RNaseH_sf"/>
</dbReference>
<dbReference type="EMBL" id="LSMT01000205">
    <property type="protein sequence ID" value="PFX23508.1"/>
    <property type="molecule type" value="Genomic_DNA"/>
</dbReference>
<keyword evidence="3" id="KW-1185">Reference proteome</keyword>
<accession>A0A2B4S4M4</accession>
<name>A0A2B4S4M4_STYPI</name>
<dbReference type="InterPro" id="IPR008042">
    <property type="entry name" value="Retrotrans_Pao"/>
</dbReference>
<organism evidence="2 3">
    <name type="scientific">Stylophora pistillata</name>
    <name type="common">Smooth cauliflower coral</name>
    <dbReference type="NCBI Taxonomy" id="50429"/>
    <lineage>
        <taxon>Eukaryota</taxon>
        <taxon>Metazoa</taxon>
        <taxon>Cnidaria</taxon>
        <taxon>Anthozoa</taxon>
        <taxon>Hexacorallia</taxon>
        <taxon>Scleractinia</taxon>
        <taxon>Astrocoeniina</taxon>
        <taxon>Pocilloporidae</taxon>
        <taxon>Stylophora</taxon>
    </lineage>
</organism>
<dbReference type="PANTHER" id="PTHR37984:SF7">
    <property type="entry name" value="INTEGRASE CATALYTIC DOMAIN-CONTAINING PROTEIN"/>
    <property type="match status" value="1"/>
</dbReference>
<dbReference type="Proteomes" id="UP000225706">
    <property type="component" value="Unassembled WGS sequence"/>
</dbReference>
<proteinExistence type="predicted"/>
<dbReference type="OrthoDB" id="5982767at2759"/>
<dbReference type="InterPro" id="IPR012337">
    <property type="entry name" value="RNaseH-like_sf"/>
</dbReference>